<organism evidence="3 4">
    <name type="scientific">Octopus sinensis</name>
    <name type="common">East Asian common octopus</name>
    <dbReference type="NCBI Taxonomy" id="2607531"/>
    <lineage>
        <taxon>Eukaryota</taxon>
        <taxon>Metazoa</taxon>
        <taxon>Spiralia</taxon>
        <taxon>Lophotrochozoa</taxon>
        <taxon>Mollusca</taxon>
        <taxon>Cephalopoda</taxon>
        <taxon>Coleoidea</taxon>
        <taxon>Octopodiformes</taxon>
        <taxon>Octopoda</taxon>
        <taxon>Incirrata</taxon>
        <taxon>Octopodidae</taxon>
        <taxon>Octopus</taxon>
    </lineage>
</organism>
<keyword evidence="3" id="KW-1185">Reference proteome</keyword>
<dbReference type="AlphaFoldDB" id="A0A6P7STA2"/>
<evidence type="ECO:0000313" key="3">
    <source>
        <dbReference type="Proteomes" id="UP000515154"/>
    </source>
</evidence>
<dbReference type="InterPro" id="IPR043450">
    <property type="entry name" value="CCDC89-like"/>
</dbReference>
<reference evidence="4" key="1">
    <citation type="submission" date="2025-08" db="UniProtKB">
        <authorList>
            <consortium name="RefSeq"/>
        </authorList>
    </citation>
    <scope>IDENTIFICATION</scope>
</reference>
<dbReference type="PANTHER" id="PTHR34768:SF2">
    <property type="entry name" value="COILED-COIL DOMAIN CONTAINING 89"/>
    <property type="match status" value="1"/>
</dbReference>
<accession>A0A6P7STA2</accession>
<dbReference type="RefSeq" id="XP_029641156.1">
    <property type="nucleotide sequence ID" value="XM_029785296.2"/>
</dbReference>
<protein>
    <submittedName>
        <fullName evidence="4">Golgin subfamily A member 4-like isoform X1</fullName>
    </submittedName>
</protein>
<keyword evidence="1 2" id="KW-0175">Coiled coil</keyword>
<feature type="coiled-coil region" evidence="2">
    <location>
        <begin position="173"/>
        <end position="318"/>
    </location>
</feature>
<name>A0A6P7STA2_9MOLL</name>
<dbReference type="KEGG" id="osn:115215934"/>
<dbReference type="Proteomes" id="UP000515154">
    <property type="component" value="Linkage group LG9"/>
</dbReference>
<sequence>MDGIAKEEVTVEESAEITSQLDEKSRHFNLLSSRLEEQSNLIRILKEQIHNTETKIANYEENNKNLDSYRNFALSELKEQMIRYKTLKDHYYTLQNNFLEIKALTEQYKSKNKLLADEIKTLELSNEKLFGTARCEILDQVESLKKTDSNFKEQCKLIEEKIAVQDSLAEKMGKDLEEDMKNQKKKHKEEMEKLMSKLEHIENVSQEAERTLKLKPKCCPKLFLLNKEIEKLQKEKEQADDELAYKEKLLQFEQNENAKLIENISTLKKTIIQEETQFNEKVSQVQSDALVISLQKDIQDVQLNYKKTQREIAIYKEESRKKLEYERKLNEKLRHITG</sequence>
<proteinExistence type="predicted"/>
<evidence type="ECO:0000256" key="1">
    <source>
        <dbReference type="ARBA" id="ARBA00023054"/>
    </source>
</evidence>
<evidence type="ECO:0000256" key="2">
    <source>
        <dbReference type="SAM" id="Coils"/>
    </source>
</evidence>
<dbReference type="PANTHER" id="PTHR34768">
    <property type="entry name" value="COILED-COIL DOMAIN-CONTAINING PROTEIN 89"/>
    <property type="match status" value="1"/>
</dbReference>
<feature type="coiled-coil region" evidence="2">
    <location>
        <begin position="35"/>
        <end position="69"/>
    </location>
</feature>
<evidence type="ECO:0000313" key="4">
    <source>
        <dbReference type="RefSeq" id="XP_029641156.1"/>
    </source>
</evidence>
<gene>
    <name evidence="4" type="primary">LOC115215934</name>
</gene>